<comment type="caution">
    <text evidence="17">The sequence shown here is derived from an EMBL/GenBank/DDBJ whole genome shotgun (WGS) entry which is preliminary data.</text>
</comment>
<evidence type="ECO:0000256" key="3">
    <source>
        <dbReference type="ARBA" id="ARBA00022679"/>
    </source>
</evidence>
<dbReference type="SUPFAM" id="SSF56112">
    <property type="entry name" value="Protein kinase-like (PK-like)"/>
    <property type="match status" value="1"/>
</dbReference>
<keyword evidence="3" id="KW-0808">Transferase</keyword>
<evidence type="ECO:0000256" key="7">
    <source>
        <dbReference type="ARBA" id="ARBA00022840"/>
    </source>
</evidence>
<evidence type="ECO:0000259" key="16">
    <source>
        <dbReference type="PROSITE" id="PS50948"/>
    </source>
</evidence>
<dbReference type="InterPro" id="IPR000742">
    <property type="entry name" value="EGF"/>
</dbReference>
<dbReference type="Pfam" id="PF00954">
    <property type="entry name" value="S_locus_glycop"/>
    <property type="match status" value="1"/>
</dbReference>
<evidence type="ECO:0000256" key="2">
    <source>
        <dbReference type="ARBA" id="ARBA00022527"/>
    </source>
</evidence>
<comment type="caution">
    <text evidence="12">Lacks conserved residue(s) required for the propagation of feature annotation.</text>
</comment>
<dbReference type="GO" id="GO:0005524">
    <property type="term" value="F:ATP binding"/>
    <property type="evidence" value="ECO:0007669"/>
    <property type="project" value="UniProtKB-KW"/>
</dbReference>
<dbReference type="PROSITE" id="PS50011">
    <property type="entry name" value="PROTEIN_KINASE_DOM"/>
    <property type="match status" value="1"/>
</dbReference>
<dbReference type="CDD" id="cd01098">
    <property type="entry name" value="PAN_AP_plant"/>
    <property type="match status" value="1"/>
</dbReference>
<keyword evidence="4" id="KW-0732">Signal</keyword>
<reference evidence="17" key="1">
    <citation type="submission" date="2023-07" db="EMBL/GenBank/DDBJ databases">
        <title>draft genome sequence of fig (Ficus carica).</title>
        <authorList>
            <person name="Takahashi T."/>
            <person name="Nishimura K."/>
        </authorList>
    </citation>
    <scope>NUCLEOTIDE SEQUENCE</scope>
</reference>
<dbReference type="GO" id="GO:0048544">
    <property type="term" value="P:recognition of pollen"/>
    <property type="evidence" value="ECO:0007669"/>
    <property type="project" value="InterPro"/>
</dbReference>
<dbReference type="Pfam" id="PF08276">
    <property type="entry name" value="PAN_2"/>
    <property type="match status" value="1"/>
</dbReference>
<dbReference type="GO" id="GO:0004674">
    <property type="term" value="F:protein serine/threonine kinase activity"/>
    <property type="evidence" value="ECO:0007669"/>
    <property type="project" value="UniProtKB-KW"/>
</dbReference>
<accession>A0AA88EGZ0</accession>
<dbReference type="InterPro" id="IPR003609">
    <property type="entry name" value="Pan_app"/>
</dbReference>
<keyword evidence="8" id="KW-1015">Disulfide bond</keyword>
<evidence type="ECO:0000256" key="12">
    <source>
        <dbReference type="PROSITE-ProRule" id="PRU00076"/>
    </source>
</evidence>
<keyword evidence="12" id="KW-0245">EGF-like domain</keyword>
<keyword evidence="13" id="KW-0812">Transmembrane</keyword>
<dbReference type="SMART" id="SM00473">
    <property type="entry name" value="PAN_AP"/>
    <property type="match status" value="1"/>
</dbReference>
<keyword evidence="5" id="KW-0547">Nucleotide-binding</keyword>
<organism evidence="17 18">
    <name type="scientific">Ficus carica</name>
    <name type="common">Common fig</name>
    <dbReference type="NCBI Taxonomy" id="3494"/>
    <lineage>
        <taxon>Eukaryota</taxon>
        <taxon>Viridiplantae</taxon>
        <taxon>Streptophyta</taxon>
        <taxon>Embryophyta</taxon>
        <taxon>Tracheophyta</taxon>
        <taxon>Spermatophyta</taxon>
        <taxon>Magnoliopsida</taxon>
        <taxon>eudicotyledons</taxon>
        <taxon>Gunneridae</taxon>
        <taxon>Pentapetalae</taxon>
        <taxon>rosids</taxon>
        <taxon>fabids</taxon>
        <taxon>Rosales</taxon>
        <taxon>Moraceae</taxon>
        <taxon>Ficeae</taxon>
        <taxon>Ficus</taxon>
    </lineage>
</organism>
<keyword evidence="2" id="KW-0723">Serine/threonine-protein kinase</keyword>
<sequence length="422" mass="47306">MTLGWDYVNGRSLNLTSWSSPQDPSTGNFTYALDPRLLPQVLLFKDQDIVFRDRLYDGVRLGGDRPLKDYAVFRPNYDVNETHVYATFSNVDNSTANMFRLNPSSGFPELLRWNQGRGEWVNVYSVQKDECDTYERCGPNGLCDSSQNRLCQCPTGFLPKVPEEWNQIDSSGGCVLKTRLNCSASEGFKKFSELKLPYGEFSVNWTVVRNDECELICRRNCSCVAYAVARVGGCVVWTGDMLDMRPFSAGGQDLYIRMAASEFGSDGNGKRTVVIISASVVSGFVVLFLVGWYIIRKTTSRSSSACGDQDPILVEEDVELPSFGLDIIAKATNNFSFTNKIGEGGFGPVYKGMLSTGQEIAVKRLSKDSRQGLVEFQNEVILIAKLQHRNLMRLLGCCTQGEERMLIYEYMPNKSMDLYIFS</sequence>
<evidence type="ECO:0000256" key="10">
    <source>
        <dbReference type="ARBA" id="ARBA00047899"/>
    </source>
</evidence>
<dbReference type="Pfam" id="PF07714">
    <property type="entry name" value="PK_Tyr_Ser-Thr"/>
    <property type="match status" value="1"/>
</dbReference>
<dbReference type="InterPro" id="IPR000719">
    <property type="entry name" value="Prot_kinase_dom"/>
</dbReference>
<evidence type="ECO:0000256" key="8">
    <source>
        <dbReference type="ARBA" id="ARBA00023157"/>
    </source>
</evidence>
<dbReference type="Gene3D" id="3.30.200.20">
    <property type="entry name" value="Phosphorylase Kinase, domain 1"/>
    <property type="match status" value="1"/>
</dbReference>
<dbReference type="EMBL" id="BTGU01012582">
    <property type="protein sequence ID" value="GMN71206.1"/>
    <property type="molecule type" value="Genomic_DNA"/>
</dbReference>
<dbReference type="FunFam" id="3.30.200.20:FF:000195">
    <property type="entry name" value="G-type lectin S-receptor-like serine/threonine-protein kinase"/>
    <property type="match status" value="1"/>
</dbReference>
<name>A0AA88EGZ0_FICCA</name>
<proteinExistence type="predicted"/>
<dbReference type="PROSITE" id="PS50948">
    <property type="entry name" value="PAN"/>
    <property type="match status" value="1"/>
</dbReference>
<evidence type="ECO:0000256" key="13">
    <source>
        <dbReference type="SAM" id="Phobius"/>
    </source>
</evidence>
<dbReference type="PROSITE" id="PS50026">
    <property type="entry name" value="EGF_3"/>
    <property type="match status" value="1"/>
</dbReference>
<evidence type="ECO:0000259" key="14">
    <source>
        <dbReference type="PROSITE" id="PS50011"/>
    </source>
</evidence>
<feature type="domain" description="EGF-like" evidence="15">
    <location>
        <begin position="127"/>
        <end position="163"/>
    </location>
</feature>
<keyword evidence="13" id="KW-0472">Membrane</keyword>
<evidence type="ECO:0000313" key="18">
    <source>
        <dbReference type="Proteomes" id="UP001187192"/>
    </source>
</evidence>
<keyword evidence="6" id="KW-0418">Kinase</keyword>
<evidence type="ECO:0000256" key="5">
    <source>
        <dbReference type="ARBA" id="ARBA00022741"/>
    </source>
</evidence>
<dbReference type="PANTHER" id="PTHR32444:SF158">
    <property type="entry name" value="RECEPTOR-LIKE SERINE_THREONINE-PROTEIN KINASE"/>
    <property type="match status" value="1"/>
</dbReference>
<evidence type="ECO:0000256" key="4">
    <source>
        <dbReference type="ARBA" id="ARBA00022729"/>
    </source>
</evidence>
<dbReference type="InterPro" id="IPR001245">
    <property type="entry name" value="Ser-Thr/Tyr_kinase_cat_dom"/>
</dbReference>
<protein>
    <recommendedName>
        <fullName evidence="1">non-specific serine/threonine protein kinase</fullName>
        <ecNumber evidence="1">2.7.11.1</ecNumber>
    </recommendedName>
</protein>
<feature type="domain" description="Protein kinase" evidence="14">
    <location>
        <begin position="335"/>
        <end position="422"/>
    </location>
</feature>
<keyword evidence="13" id="KW-1133">Transmembrane helix</keyword>
<comment type="catalytic activity">
    <reaction evidence="11">
        <text>L-seryl-[protein] + ATP = O-phospho-L-seryl-[protein] + ADP + H(+)</text>
        <dbReference type="Rhea" id="RHEA:17989"/>
        <dbReference type="Rhea" id="RHEA-COMP:9863"/>
        <dbReference type="Rhea" id="RHEA-COMP:11604"/>
        <dbReference type="ChEBI" id="CHEBI:15378"/>
        <dbReference type="ChEBI" id="CHEBI:29999"/>
        <dbReference type="ChEBI" id="CHEBI:30616"/>
        <dbReference type="ChEBI" id="CHEBI:83421"/>
        <dbReference type="ChEBI" id="CHEBI:456216"/>
        <dbReference type="EC" id="2.7.11.1"/>
    </reaction>
</comment>
<dbReference type="InterPro" id="IPR000858">
    <property type="entry name" value="S_locus_glycoprot_dom"/>
</dbReference>
<dbReference type="InterPro" id="IPR011009">
    <property type="entry name" value="Kinase-like_dom_sf"/>
</dbReference>
<keyword evidence="9" id="KW-0325">Glycoprotein</keyword>
<evidence type="ECO:0000256" key="9">
    <source>
        <dbReference type="ARBA" id="ARBA00023180"/>
    </source>
</evidence>
<evidence type="ECO:0000256" key="1">
    <source>
        <dbReference type="ARBA" id="ARBA00012513"/>
    </source>
</evidence>
<evidence type="ECO:0000313" key="17">
    <source>
        <dbReference type="EMBL" id="GMN71206.1"/>
    </source>
</evidence>
<keyword evidence="18" id="KW-1185">Reference proteome</keyword>
<evidence type="ECO:0000259" key="15">
    <source>
        <dbReference type="PROSITE" id="PS50026"/>
    </source>
</evidence>
<feature type="transmembrane region" description="Helical" evidence="13">
    <location>
        <begin position="273"/>
        <end position="295"/>
    </location>
</feature>
<evidence type="ECO:0000256" key="6">
    <source>
        <dbReference type="ARBA" id="ARBA00022777"/>
    </source>
</evidence>
<feature type="domain" description="Apple" evidence="16">
    <location>
        <begin position="182"/>
        <end position="259"/>
    </location>
</feature>
<dbReference type="EC" id="2.7.11.1" evidence="1"/>
<dbReference type="AlphaFoldDB" id="A0AA88EGZ0"/>
<evidence type="ECO:0000256" key="11">
    <source>
        <dbReference type="ARBA" id="ARBA00048679"/>
    </source>
</evidence>
<comment type="catalytic activity">
    <reaction evidence="10">
        <text>L-threonyl-[protein] + ATP = O-phospho-L-threonyl-[protein] + ADP + H(+)</text>
        <dbReference type="Rhea" id="RHEA:46608"/>
        <dbReference type="Rhea" id="RHEA-COMP:11060"/>
        <dbReference type="Rhea" id="RHEA-COMP:11605"/>
        <dbReference type="ChEBI" id="CHEBI:15378"/>
        <dbReference type="ChEBI" id="CHEBI:30013"/>
        <dbReference type="ChEBI" id="CHEBI:30616"/>
        <dbReference type="ChEBI" id="CHEBI:61977"/>
        <dbReference type="ChEBI" id="CHEBI:456216"/>
        <dbReference type="EC" id="2.7.11.1"/>
    </reaction>
</comment>
<gene>
    <name evidence="17" type="ORF">TIFTF001_053360</name>
</gene>
<dbReference type="PANTHER" id="PTHR32444">
    <property type="entry name" value="BULB-TYPE LECTIN DOMAIN-CONTAINING PROTEIN"/>
    <property type="match status" value="1"/>
</dbReference>
<keyword evidence="7" id="KW-0067">ATP-binding</keyword>
<dbReference type="Proteomes" id="UP001187192">
    <property type="component" value="Unassembled WGS sequence"/>
</dbReference>